<sequence>METNCQKAIKDALKILAVVKETKSPQSEEELRERIITGERDKPETPITSETPGKDGNQEESRSSRGGTPVKGSETSTSYGFITDTERDGSRVQTSNAREPISDGIHNTAVRKDNFNEGIGGDPCYVMLGEASRGCLVPDRLREGELPGSGALGEDDDGGPTGLIRAHSGYAAGEFNREMTNEKKETKDREESGEDIKKIDDSSVMDNMNTDDIKEALGAPPTARPRRLTNLDAAVASSPSITFSRDNIKRGIDGSTTLSGQMKASQLSHGAIQSAQGLDLFRGEKGASVGNAQSTVRNVPSIYPQIKAGQIIGVGDSTSTPRKYYQSSEISGLSSFEGSGKGSIIDADSSVLSDSPLALINDVLDNQRLIIDKLKLLDEIKHEVEGIKRVILKHSLTLSTLEGQLSSVMIAIPSSGSTSQTTELNPDLKPLLGRDKCRGITDVGKSRTQNISFDDEHVGRSTSVSTARTRVELKSGILPPEIDPNRTNATGFKPTNTIITREIITALIDTRIKDKELNGKMKRLLTKAKNQRELCELHKAIIEALKRK</sequence>
<keyword evidence="3" id="KW-0693">Viral RNA replication</keyword>
<proteinExistence type="predicted"/>
<dbReference type="InterPro" id="IPR004897">
    <property type="entry name" value="P/V_Pprotein_paramyxoviral"/>
</dbReference>
<feature type="region of interest" description="Disordered" evidence="4">
    <location>
        <begin position="21"/>
        <end position="117"/>
    </location>
</feature>
<reference evidence="5" key="1">
    <citation type="journal article" date="2024" name="Microbiome">
        <title>Substantial viral diversity in bats and rodents from East Africa: insights into evolution, recombination, and cocirculation.</title>
        <authorList>
            <person name="Wang D."/>
            <person name="Yang X."/>
            <person name="Ren Z."/>
            <person name="Hu B."/>
            <person name="Zhao H."/>
            <person name="Yang K."/>
            <person name="Shi P."/>
            <person name="Zhang Z."/>
            <person name="Feng Q."/>
            <person name="Nawenja C.V."/>
            <person name="Obanda V."/>
            <person name="Robert K."/>
            <person name="Nalikka B."/>
            <person name="Waruhiu C.N."/>
            <person name="Ochola G.O."/>
            <person name="Onyuok S.O."/>
            <person name="Ochieng H."/>
            <person name="Li B."/>
            <person name="Zhu Y."/>
            <person name="Si H."/>
            <person name="Yin J."/>
            <person name="Kristiansen K."/>
            <person name="Jin X."/>
            <person name="Xu X."/>
            <person name="Xiao M."/>
            <person name="Agwanda B."/>
            <person name="Ommeh S."/>
            <person name="Li J."/>
            <person name="Shi Z.L."/>
        </authorList>
    </citation>
    <scope>NUCLEOTIDE SEQUENCE</scope>
    <source>
        <strain evidence="5">6A/Kenya/19BR163KID/2019</strain>
    </source>
</reference>
<evidence type="ECO:0000256" key="1">
    <source>
        <dbReference type="ARBA" id="ARBA00020572"/>
    </source>
</evidence>
<feature type="compositionally biased region" description="Basic and acidic residues" evidence="4">
    <location>
        <begin position="175"/>
        <end position="201"/>
    </location>
</feature>
<dbReference type="Pfam" id="PF03210">
    <property type="entry name" value="Paramyx_P_V_C"/>
    <property type="match status" value="1"/>
</dbReference>
<feature type="region of interest" description="Disordered" evidence="4">
    <location>
        <begin position="175"/>
        <end position="207"/>
    </location>
</feature>
<name>A0AAU7E4P4_9MONO</name>
<evidence type="ECO:0000313" key="5">
    <source>
        <dbReference type="EMBL" id="XBH24246.1"/>
    </source>
</evidence>
<feature type="compositionally biased region" description="Basic and acidic residues" evidence="4">
    <location>
        <begin position="29"/>
        <end position="44"/>
    </location>
</feature>
<evidence type="ECO:0000256" key="4">
    <source>
        <dbReference type="SAM" id="MobiDB-lite"/>
    </source>
</evidence>
<organism evidence="5">
    <name type="scientific">Otomys rat paramyxovirus</name>
    <dbReference type="NCBI Taxonomy" id="3141898"/>
    <lineage>
        <taxon>Viruses</taxon>
        <taxon>Riboviria</taxon>
        <taxon>Orthornavirae</taxon>
        <taxon>Negarnaviricota</taxon>
        <taxon>Haploviricotina</taxon>
        <taxon>Monjiviricetes</taxon>
        <taxon>Mononegavirales</taxon>
        <taxon>Paramyxoviridae</taxon>
    </lineage>
</organism>
<feature type="compositionally biased region" description="Basic and acidic residues" evidence="4">
    <location>
        <begin position="52"/>
        <end position="63"/>
    </location>
</feature>
<evidence type="ECO:0000256" key="3">
    <source>
        <dbReference type="ARBA" id="ARBA00022953"/>
    </source>
</evidence>
<accession>A0AAU7E4P4</accession>
<dbReference type="EMBL" id="PP712042">
    <property type="protein sequence ID" value="XBH24246.1"/>
    <property type="molecule type" value="Viral_cRNA"/>
</dbReference>
<keyword evidence="2" id="KW-0597">Phosphoprotein</keyword>
<evidence type="ECO:0000256" key="2">
    <source>
        <dbReference type="ARBA" id="ARBA00022553"/>
    </source>
</evidence>
<dbReference type="Gene3D" id="1.20.5.110">
    <property type="match status" value="1"/>
</dbReference>
<protein>
    <recommendedName>
        <fullName evidence="1">Phosphoprotein</fullName>
    </recommendedName>
</protein>
<reference evidence="5" key="2">
    <citation type="submission" date="2024-02" db="EMBL/GenBank/DDBJ databases">
        <authorList>
            <person name="Hu B."/>
        </authorList>
    </citation>
    <scope>NUCLEOTIDE SEQUENCE</scope>
    <source>
        <strain evidence="5">6A/Kenya/19BR163KID/2019</strain>
    </source>
</reference>